<dbReference type="HOGENOM" id="CLU_1833228_0_0_9"/>
<protein>
    <recommendedName>
        <fullName evidence="3">HEPN domain-containing protein</fullName>
    </recommendedName>
</protein>
<organism evidence="1 2">
    <name type="scientific">Clostridium saccharoperbutylacetonicum N1-4(HMT)</name>
    <dbReference type="NCBI Taxonomy" id="931276"/>
    <lineage>
        <taxon>Bacteria</taxon>
        <taxon>Bacillati</taxon>
        <taxon>Bacillota</taxon>
        <taxon>Clostridia</taxon>
        <taxon>Eubacteriales</taxon>
        <taxon>Clostridiaceae</taxon>
        <taxon>Clostridium</taxon>
    </lineage>
</organism>
<proteinExistence type="predicted"/>
<dbReference type="Gene3D" id="1.20.120.330">
    <property type="entry name" value="Nucleotidyltransferases domain 2"/>
    <property type="match status" value="1"/>
</dbReference>
<evidence type="ECO:0008006" key="3">
    <source>
        <dbReference type="Google" id="ProtNLM"/>
    </source>
</evidence>
<dbReference type="SUPFAM" id="SSF81593">
    <property type="entry name" value="Nucleotidyltransferase substrate binding subunit/domain"/>
    <property type="match status" value="1"/>
</dbReference>
<dbReference type="OrthoDB" id="2611871at2"/>
<reference evidence="1 2" key="1">
    <citation type="submission" date="2013-02" db="EMBL/GenBank/DDBJ databases">
        <title>Genome sequence of Clostridium saccharoperbutylacetonicum N1-4(HMT).</title>
        <authorList>
            <person name="Poehlein A."/>
            <person name="Daniel R."/>
        </authorList>
    </citation>
    <scope>NUCLEOTIDE SEQUENCE [LARGE SCALE GENOMIC DNA]</scope>
    <source>
        <strain evidence="2">N1-4(HMT)</strain>
    </source>
</reference>
<dbReference type="EMBL" id="CP004121">
    <property type="protein sequence ID" value="AGF56852.1"/>
    <property type="molecule type" value="Genomic_DNA"/>
</dbReference>
<sequence length="139" mass="15897">MIKIKINGADPDTFNKNYKDAKAYHNRAEQFLSEGQYPSVVFNVASIALERYLIALGNLYGIDAENHNYGSLMDSVEIVIDFPEDLNKEIRFLDVVYDICSVDNSYSKNPDLLDLHQILVICSKVKNIIDEINDYPQNF</sequence>
<dbReference type="eggNOG" id="ENOG50318B0">
    <property type="taxonomic scope" value="Bacteria"/>
</dbReference>
<evidence type="ECO:0000313" key="2">
    <source>
        <dbReference type="Proteomes" id="UP000011728"/>
    </source>
</evidence>
<keyword evidence="2" id="KW-1185">Reference proteome</keyword>
<accession>M1MZS0</accession>
<gene>
    <name evidence="1" type="ORF">Cspa_c30910</name>
</gene>
<evidence type="ECO:0000313" key="1">
    <source>
        <dbReference type="EMBL" id="AGF56852.1"/>
    </source>
</evidence>
<dbReference type="AlphaFoldDB" id="M1MZS0"/>
<dbReference type="RefSeq" id="WP_015393171.1">
    <property type="nucleotide sequence ID" value="NC_020291.1"/>
</dbReference>
<dbReference type="KEGG" id="csr:Cspa_c30910"/>
<dbReference type="PATRIC" id="fig|931276.5.peg.3108"/>
<dbReference type="Proteomes" id="UP000011728">
    <property type="component" value="Chromosome"/>
</dbReference>
<name>M1MZS0_9CLOT</name>